<comment type="similarity">
    <text evidence="2">Belongs to the protein-tyrosine phosphatase family. Non-receptor class subfamily.</text>
</comment>
<reference evidence="10" key="1">
    <citation type="journal article" date="2013" name="Genome Announc.">
        <title>Genome sequence of the food spoilage yeast Zygosaccharomyces bailii CLIB 213(T).</title>
        <authorList>
            <person name="Galeote V."/>
            <person name="Bigey F."/>
            <person name="Devillers H."/>
            <person name="Neuveglise C."/>
            <person name="Dequin S."/>
        </authorList>
    </citation>
    <scope>NUCLEOTIDE SEQUENCE [LARGE SCALE GENOMIC DNA]</scope>
    <source>
        <strain evidence="10">CLIB 213 / ATCC 58445 / CBS 680 / CCRC 21525 / NBRC 1098 / NCYC 1416 / NRRL Y-2227</strain>
    </source>
</reference>
<evidence type="ECO:0000256" key="2">
    <source>
        <dbReference type="ARBA" id="ARBA00009649"/>
    </source>
</evidence>
<dbReference type="AlphaFoldDB" id="A0A8J2T6Z3"/>
<dbReference type="Gene3D" id="3.90.190.10">
    <property type="entry name" value="Protein tyrosine phosphatase superfamily"/>
    <property type="match status" value="1"/>
</dbReference>
<dbReference type="Pfam" id="PF00102">
    <property type="entry name" value="Y_phosphatase"/>
    <property type="match status" value="1"/>
</dbReference>
<name>A0A8J2T6Z3_ZYGB2</name>
<dbReference type="PANTHER" id="PTHR19134">
    <property type="entry name" value="RECEPTOR-TYPE TYROSINE-PROTEIN PHOSPHATASE"/>
    <property type="match status" value="1"/>
</dbReference>
<protein>
    <recommendedName>
        <fullName evidence="3">protein-tyrosine-phosphatase</fullName>
        <ecNumber evidence="3">3.1.3.48</ecNumber>
    </recommendedName>
</protein>
<dbReference type="PIRSF" id="PIRSF000938">
    <property type="entry name" value="PTPN1_yeast"/>
    <property type="match status" value="1"/>
</dbReference>
<dbReference type="InterPro" id="IPR000387">
    <property type="entry name" value="Tyr_Pase_dom"/>
</dbReference>
<dbReference type="SMART" id="SM00194">
    <property type="entry name" value="PTPc"/>
    <property type="match status" value="1"/>
</dbReference>
<dbReference type="PANTHER" id="PTHR19134:SF449">
    <property type="entry name" value="TYROSINE-PROTEIN PHOSPHATASE 1"/>
    <property type="match status" value="1"/>
</dbReference>
<comment type="subcellular location">
    <subcellularLocation>
        <location evidence="1">Cytoplasm</location>
    </subcellularLocation>
</comment>
<dbReference type="CDD" id="cd18533">
    <property type="entry name" value="PTP_fungal"/>
    <property type="match status" value="1"/>
</dbReference>
<dbReference type="FunFam" id="3.90.190.10:FF:000115">
    <property type="entry name" value="Tyrosine-protein phosphatase 1"/>
    <property type="match status" value="1"/>
</dbReference>
<dbReference type="PROSITE" id="PS50055">
    <property type="entry name" value="TYR_PHOSPHATASE_PTP"/>
    <property type="match status" value="1"/>
</dbReference>
<dbReference type="GO" id="GO:0005737">
    <property type="term" value="C:cytoplasm"/>
    <property type="evidence" value="ECO:0007669"/>
    <property type="project" value="UniProtKB-SubCell"/>
</dbReference>
<feature type="domain" description="Tyrosine specific protein phosphatases" evidence="8">
    <location>
        <begin position="227"/>
        <end position="320"/>
    </location>
</feature>
<dbReference type="InterPro" id="IPR029021">
    <property type="entry name" value="Prot-tyrosine_phosphatase-like"/>
</dbReference>
<evidence type="ECO:0000256" key="1">
    <source>
        <dbReference type="ARBA" id="ARBA00004496"/>
    </source>
</evidence>
<dbReference type="Proteomes" id="UP000019375">
    <property type="component" value="Unassembled WGS sequence"/>
</dbReference>
<organism evidence="9 10">
    <name type="scientific">Zygosaccharomyces bailii (strain CLIB 213 / ATCC 58445 / CBS 680 / BCRC 21525 / NBRC 1098 / NCYC 1416 / NRRL Y-2227)</name>
    <dbReference type="NCBI Taxonomy" id="1333698"/>
    <lineage>
        <taxon>Eukaryota</taxon>
        <taxon>Fungi</taxon>
        <taxon>Dikarya</taxon>
        <taxon>Ascomycota</taxon>
        <taxon>Saccharomycotina</taxon>
        <taxon>Saccharomycetes</taxon>
        <taxon>Saccharomycetales</taxon>
        <taxon>Saccharomycetaceae</taxon>
        <taxon>Zygosaccharomyces</taxon>
    </lineage>
</organism>
<keyword evidence="5" id="KW-0378">Hydrolase</keyword>
<dbReference type="EC" id="3.1.3.48" evidence="3"/>
<feature type="domain" description="Tyrosine-protein phosphatase" evidence="7">
    <location>
        <begin position="17"/>
        <end position="329"/>
    </location>
</feature>
<dbReference type="EMBL" id="HG316457">
    <property type="protein sequence ID" value="CDF89303.1"/>
    <property type="molecule type" value="Genomic_DNA"/>
</dbReference>
<dbReference type="PROSITE" id="PS50056">
    <property type="entry name" value="TYR_PHOSPHATASE_2"/>
    <property type="match status" value="1"/>
</dbReference>
<evidence type="ECO:0000313" key="9">
    <source>
        <dbReference type="EMBL" id="CDF89303.1"/>
    </source>
</evidence>
<evidence type="ECO:0000256" key="4">
    <source>
        <dbReference type="ARBA" id="ARBA00022490"/>
    </source>
</evidence>
<evidence type="ECO:0000256" key="6">
    <source>
        <dbReference type="ARBA" id="ARBA00022912"/>
    </source>
</evidence>
<dbReference type="OrthoDB" id="10253954at2759"/>
<keyword evidence="6" id="KW-0904">Protein phosphatase</keyword>
<sequence>MEQDQSPWYLHQPDNKLIEKFRFIQHKEDERLRDATMDTAHSRWSLGVSVLPQNDSRNRYVNIMPYERNRVKLKVVQGNNYINASYVKVEIPGQSLSPGRYIATQGPTENTWGQFWQMCYKECPGKDIVIVMVTPLEEHGRQKCYPYWPRDKNSDKIRIATRLQTPGGPNDLSVFADDLCVEYKDSSRIDDSYVLTTLEIRPLSGRGPTKTVHHFYFDLWRDMSKPDQVVPIMQMCKHSHSLSPKENPIVVHCSAGVGRSGTFIALDHLMNDTADFRAGLASQDNTITALDHYDHDLVEQIVLQLRTQRLKMVQMIDQYLFIYHAANYLYHVLGSKKST</sequence>
<evidence type="ECO:0000256" key="5">
    <source>
        <dbReference type="ARBA" id="ARBA00022801"/>
    </source>
</evidence>
<dbReference type="InterPro" id="IPR000242">
    <property type="entry name" value="PTP_cat"/>
</dbReference>
<dbReference type="PRINTS" id="PR00700">
    <property type="entry name" value="PRTYPHPHTASE"/>
</dbReference>
<proteinExistence type="inferred from homology"/>
<dbReference type="PROSITE" id="PS00383">
    <property type="entry name" value="TYR_PHOSPHATASE_1"/>
    <property type="match status" value="1"/>
</dbReference>
<dbReference type="InterPro" id="IPR016277">
    <property type="entry name" value="Ptp1"/>
</dbReference>
<dbReference type="GO" id="GO:0004725">
    <property type="term" value="F:protein tyrosine phosphatase activity"/>
    <property type="evidence" value="ECO:0007669"/>
    <property type="project" value="UniProtKB-EC"/>
</dbReference>
<dbReference type="InterPro" id="IPR050348">
    <property type="entry name" value="Protein-Tyr_Phosphatase"/>
</dbReference>
<dbReference type="SMART" id="SM00404">
    <property type="entry name" value="PTPc_motif"/>
    <property type="match status" value="1"/>
</dbReference>
<evidence type="ECO:0000259" key="8">
    <source>
        <dbReference type="PROSITE" id="PS50056"/>
    </source>
</evidence>
<keyword evidence="10" id="KW-1185">Reference proteome</keyword>
<evidence type="ECO:0000259" key="7">
    <source>
        <dbReference type="PROSITE" id="PS50055"/>
    </source>
</evidence>
<gene>
    <name evidence="9" type="ORF">BN860_01024g</name>
</gene>
<keyword evidence="4" id="KW-0963">Cytoplasm</keyword>
<evidence type="ECO:0000256" key="3">
    <source>
        <dbReference type="ARBA" id="ARBA00013064"/>
    </source>
</evidence>
<evidence type="ECO:0000313" key="10">
    <source>
        <dbReference type="Proteomes" id="UP000019375"/>
    </source>
</evidence>
<accession>A0A8J2T6Z3</accession>
<dbReference type="InterPro" id="IPR003595">
    <property type="entry name" value="Tyr_Pase_cat"/>
</dbReference>
<dbReference type="InterPro" id="IPR016130">
    <property type="entry name" value="Tyr_Pase_AS"/>
</dbReference>
<dbReference type="SUPFAM" id="SSF52799">
    <property type="entry name" value="(Phosphotyrosine protein) phosphatases II"/>
    <property type="match status" value="1"/>
</dbReference>